<dbReference type="SUPFAM" id="SSF53067">
    <property type="entry name" value="Actin-like ATPase domain"/>
    <property type="match status" value="1"/>
</dbReference>
<keyword evidence="4" id="KW-1185">Reference proteome</keyword>
<dbReference type="PANTHER" id="PTHR18964:SF149">
    <property type="entry name" value="BIFUNCTIONAL UDP-N-ACETYLGLUCOSAMINE 2-EPIMERASE_N-ACETYLMANNOSAMINE KINASE"/>
    <property type="match status" value="1"/>
</dbReference>
<dbReference type="InterPro" id="IPR036388">
    <property type="entry name" value="WH-like_DNA-bd_sf"/>
</dbReference>
<dbReference type="Pfam" id="PF00480">
    <property type="entry name" value="ROK"/>
    <property type="match status" value="2"/>
</dbReference>
<dbReference type="InterPro" id="IPR000600">
    <property type="entry name" value="ROK"/>
</dbReference>
<name>A0A8J3RXG6_PLARO</name>
<evidence type="ECO:0008006" key="5">
    <source>
        <dbReference type="Google" id="ProtNLM"/>
    </source>
</evidence>
<sequence>MRAGPSQEEIRRHNLGALLRHVHLSGPTSRAELTNRMGLNRSTIMALTADLTAAGLVREELPRETRRAGRPSLVVRPESARVYVFAFDVGVDRLVAARVGLGGTILDRRETVRRRGPFSLEEVVGPLAAFARQMHRKTRPDTVCVGVAAAFSGGVDRGDGVVRFGPNMGSVDVPFGEEMGRRLGLGLPVAVGNDANLGALAEHTRGVGVGCRDLIYLHGDVGIGGGVIVNGTLLGGHRGFGGEVGHMVVNPRGRPCGCGSLGCLEAEVGERALLEAAGRFGAFALQPWDGAQLRDSAPSRDALPREAPSQESLSRESLSRESLSREALSRDGAPSTGAVPPGDAVPSRDGSPVPADSSSPAGSPLAAEVLPSTVSHALIGRDAVRAVVDAADRGDVVAQAALSRVGDWLGLGVANLVNIFNPEMVIFGGMLREVYLGAAAQVRSRLATDALPPAREHLRLRTSALGDDATLVGAAELAFTKVLADPLEVLARAGS</sequence>
<dbReference type="PANTHER" id="PTHR18964">
    <property type="entry name" value="ROK (REPRESSOR, ORF, KINASE) FAMILY"/>
    <property type="match status" value="1"/>
</dbReference>
<dbReference type="SUPFAM" id="SSF46785">
    <property type="entry name" value="Winged helix' DNA-binding domain"/>
    <property type="match status" value="1"/>
</dbReference>
<dbReference type="Proteomes" id="UP000655044">
    <property type="component" value="Unassembled WGS sequence"/>
</dbReference>
<evidence type="ECO:0000313" key="4">
    <source>
        <dbReference type="Proteomes" id="UP000655044"/>
    </source>
</evidence>
<reference evidence="3" key="1">
    <citation type="submission" date="2021-01" db="EMBL/GenBank/DDBJ databases">
        <title>Whole genome shotgun sequence of Planobispora rosea NBRC 15558.</title>
        <authorList>
            <person name="Komaki H."/>
            <person name="Tamura T."/>
        </authorList>
    </citation>
    <scope>NUCLEOTIDE SEQUENCE</scope>
    <source>
        <strain evidence="3">NBRC 15558</strain>
    </source>
</reference>
<comment type="caution">
    <text evidence="3">The sequence shown here is derived from an EMBL/GenBank/DDBJ whole genome shotgun (WGS) entry which is preliminary data.</text>
</comment>
<dbReference type="InterPro" id="IPR036390">
    <property type="entry name" value="WH_DNA-bd_sf"/>
</dbReference>
<dbReference type="EMBL" id="BOOI01000010">
    <property type="protein sequence ID" value="GIH82994.1"/>
    <property type="molecule type" value="Genomic_DNA"/>
</dbReference>
<evidence type="ECO:0000313" key="3">
    <source>
        <dbReference type="EMBL" id="GIH82994.1"/>
    </source>
</evidence>
<proteinExistence type="inferred from homology"/>
<organism evidence="3 4">
    <name type="scientific">Planobispora rosea</name>
    <dbReference type="NCBI Taxonomy" id="35762"/>
    <lineage>
        <taxon>Bacteria</taxon>
        <taxon>Bacillati</taxon>
        <taxon>Actinomycetota</taxon>
        <taxon>Actinomycetes</taxon>
        <taxon>Streptosporangiales</taxon>
        <taxon>Streptosporangiaceae</taxon>
        <taxon>Planobispora</taxon>
    </lineage>
</organism>
<evidence type="ECO:0000256" key="2">
    <source>
        <dbReference type="SAM" id="MobiDB-lite"/>
    </source>
</evidence>
<accession>A0A8J3RXG6</accession>
<dbReference type="AlphaFoldDB" id="A0A8J3RXG6"/>
<evidence type="ECO:0000256" key="1">
    <source>
        <dbReference type="ARBA" id="ARBA00006479"/>
    </source>
</evidence>
<protein>
    <recommendedName>
        <fullName evidence="5">ROK family protein</fullName>
    </recommendedName>
</protein>
<dbReference type="Gene3D" id="1.10.10.10">
    <property type="entry name" value="Winged helix-like DNA-binding domain superfamily/Winged helix DNA-binding domain"/>
    <property type="match status" value="1"/>
</dbReference>
<dbReference type="Gene3D" id="3.30.420.40">
    <property type="match status" value="3"/>
</dbReference>
<dbReference type="RefSeq" id="WP_229802916.1">
    <property type="nucleotide sequence ID" value="NZ_BMQP01000003.1"/>
</dbReference>
<comment type="similarity">
    <text evidence="1">Belongs to the ROK (NagC/XylR) family.</text>
</comment>
<feature type="region of interest" description="Disordered" evidence="2">
    <location>
        <begin position="293"/>
        <end position="365"/>
    </location>
</feature>
<gene>
    <name evidence="3" type="ORF">Pro02_14020</name>
</gene>
<feature type="compositionally biased region" description="Basic and acidic residues" evidence="2">
    <location>
        <begin position="313"/>
        <end position="329"/>
    </location>
</feature>
<dbReference type="InterPro" id="IPR043129">
    <property type="entry name" value="ATPase_NBD"/>
</dbReference>